<comment type="caution">
    <text evidence="1">The sequence shown here is derived from an EMBL/GenBank/DDBJ whole genome shotgun (WGS) entry which is preliminary data.</text>
</comment>
<accession>A0ABT5XFM2</accession>
<sequence>MKAKMKAKGILSRIAILATVLVLVSTAICSGTQEDFCDDGYAELNETSMTAAISYTIHRANGTSAAVPPGSGRYEALNRSTMTFLRQIAYASERIVEIEDLEAELEGENYLELASDQPMVIETEEELNPDWPQGYTIETNRIIIKLGEADAEERIFTFHEDEWPPIRGWRSLLSVEAIDL</sequence>
<protein>
    <submittedName>
        <fullName evidence="1">Uncharacterized protein</fullName>
    </submittedName>
</protein>
<dbReference type="EMBL" id="JARFPL010000022">
    <property type="protein sequence ID" value="MDF0593521.1"/>
    <property type="molecule type" value="Genomic_DNA"/>
</dbReference>
<evidence type="ECO:0000313" key="2">
    <source>
        <dbReference type="Proteomes" id="UP001215956"/>
    </source>
</evidence>
<keyword evidence="2" id="KW-1185">Reference proteome</keyword>
<evidence type="ECO:0000313" key="1">
    <source>
        <dbReference type="EMBL" id="MDF0593521.1"/>
    </source>
</evidence>
<gene>
    <name evidence="1" type="ORF">P0O24_07985</name>
</gene>
<name>A0ABT5XFM2_9EURY</name>
<proteinExistence type="predicted"/>
<reference evidence="1 2" key="1">
    <citation type="submission" date="2023-03" db="EMBL/GenBank/DDBJ databases">
        <title>Whole genome sequencing of Methanotrichaceae archaeon M04Ac.</title>
        <authorList>
            <person name="Khomyakova M.A."/>
            <person name="Merkel A.Y."/>
            <person name="Slobodkin A.I."/>
        </authorList>
    </citation>
    <scope>NUCLEOTIDE SEQUENCE [LARGE SCALE GENOMIC DNA]</scope>
    <source>
        <strain evidence="1 2">M04Ac</strain>
    </source>
</reference>
<dbReference type="RefSeq" id="WP_316969226.1">
    <property type="nucleotide sequence ID" value="NZ_JARFPL010000022.1"/>
</dbReference>
<organism evidence="1 2">
    <name type="scientific">Candidatus Methanocrinis alkalitolerans</name>
    <dbReference type="NCBI Taxonomy" id="3033395"/>
    <lineage>
        <taxon>Archaea</taxon>
        <taxon>Methanobacteriati</taxon>
        <taxon>Methanobacteriota</taxon>
        <taxon>Stenosarchaea group</taxon>
        <taxon>Methanomicrobia</taxon>
        <taxon>Methanotrichales</taxon>
        <taxon>Methanotrichaceae</taxon>
        <taxon>Methanocrinis</taxon>
    </lineage>
</organism>
<dbReference type="Proteomes" id="UP001215956">
    <property type="component" value="Unassembled WGS sequence"/>
</dbReference>